<gene>
    <name evidence="1" type="ORF">GOP47_0001513</name>
</gene>
<keyword evidence="2" id="KW-1185">Reference proteome</keyword>
<comment type="caution">
    <text evidence="1">The sequence shown here is derived from an EMBL/GenBank/DDBJ whole genome shotgun (WGS) entry which is preliminary data.</text>
</comment>
<sequence>MEIRLSKDVDLQDFWESFLDKRLSGFHLMELLRFSEAKWTLSFLSCIDSSVASQPLRPKLGYTGSMINYILWSCFCW</sequence>
<evidence type="ECO:0000313" key="2">
    <source>
        <dbReference type="Proteomes" id="UP000886520"/>
    </source>
</evidence>
<reference evidence="1" key="1">
    <citation type="submission" date="2021-01" db="EMBL/GenBank/DDBJ databases">
        <title>Adiantum capillus-veneris genome.</title>
        <authorList>
            <person name="Fang Y."/>
            <person name="Liao Q."/>
        </authorList>
    </citation>
    <scope>NUCLEOTIDE SEQUENCE</scope>
    <source>
        <strain evidence="1">H3</strain>
        <tissue evidence="1">Leaf</tissue>
    </source>
</reference>
<name>A0A9D4V966_ADICA</name>
<proteinExistence type="predicted"/>
<evidence type="ECO:0000313" key="1">
    <source>
        <dbReference type="EMBL" id="KAI5081770.1"/>
    </source>
</evidence>
<dbReference type="AlphaFoldDB" id="A0A9D4V966"/>
<dbReference type="Proteomes" id="UP000886520">
    <property type="component" value="Chromosome 2"/>
</dbReference>
<organism evidence="1 2">
    <name type="scientific">Adiantum capillus-veneris</name>
    <name type="common">Maidenhair fern</name>
    <dbReference type="NCBI Taxonomy" id="13818"/>
    <lineage>
        <taxon>Eukaryota</taxon>
        <taxon>Viridiplantae</taxon>
        <taxon>Streptophyta</taxon>
        <taxon>Embryophyta</taxon>
        <taxon>Tracheophyta</taxon>
        <taxon>Polypodiopsida</taxon>
        <taxon>Polypodiidae</taxon>
        <taxon>Polypodiales</taxon>
        <taxon>Pteridineae</taxon>
        <taxon>Pteridaceae</taxon>
        <taxon>Vittarioideae</taxon>
        <taxon>Adiantum</taxon>
    </lineage>
</organism>
<accession>A0A9D4V966</accession>
<dbReference type="EMBL" id="JABFUD020000003">
    <property type="protein sequence ID" value="KAI5081770.1"/>
    <property type="molecule type" value="Genomic_DNA"/>
</dbReference>
<protein>
    <submittedName>
        <fullName evidence="1">Uncharacterized protein</fullName>
    </submittedName>
</protein>